<comment type="caution">
    <text evidence="2">The sequence shown here is derived from an EMBL/GenBank/DDBJ whole genome shotgun (WGS) entry which is preliminary data.</text>
</comment>
<gene>
    <name evidence="2" type="ORF">WJ0W_001147</name>
</gene>
<accession>A0ABM9FXN2</accession>
<organism evidence="2 3">
    <name type="scientific">Paenibacillus melissococcoides</name>
    <dbReference type="NCBI Taxonomy" id="2912268"/>
    <lineage>
        <taxon>Bacteria</taxon>
        <taxon>Bacillati</taxon>
        <taxon>Bacillota</taxon>
        <taxon>Bacilli</taxon>
        <taxon>Bacillales</taxon>
        <taxon>Paenibacillaceae</taxon>
        <taxon>Paenibacillus</taxon>
    </lineage>
</organism>
<dbReference type="EMBL" id="CALYLO010000001">
    <property type="protein sequence ID" value="CAH8243908.1"/>
    <property type="molecule type" value="Genomic_DNA"/>
</dbReference>
<sequence length="336" mass="36273">MKKLELSGIMLAALGPVGAPAETNAPANGSKKTAQKQSQAGNTISELDAKLLETAQKTMRQLAGKDVKLASATELNGTWFIYPDGGVQSGQVVMNGKTGNVTSARAELSFGDWSATMQKQAMDALKNIDPARTFTLDKVQRNISFFGTEDDGIIHTYVRGKDANVQFANDKQTYASVAYDPGAVDEKVRQTAERAVQVGGRAFEAKRVSRTQGEGRDVWRFDSEATSKGSISVTMGAKTGKVWGIFNSYDSTPMDAKVNKQFLHNVKEKDAVSAAASVSKKVFGIDVQGYAVKRDIELANVFHFTKQGSPSIEVGLNMSKQATLFRVTPVKASRMN</sequence>
<dbReference type="RefSeq" id="WP_213429305.1">
    <property type="nucleotide sequence ID" value="NZ_AP031286.1"/>
</dbReference>
<reference evidence="2" key="1">
    <citation type="submission" date="2022-06" db="EMBL/GenBank/DDBJ databases">
        <authorList>
            <person name="Dietemann V."/>
            <person name="Ory F."/>
            <person name="Dainat B."/>
            <person name="Oberhansli S."/>
        </authorList>
    </citation>
    <scope>NUCLEOTIDE SEQUENCE</scope>
    <source>
        <strain evidence="2">Ena-SAMPLE-TAB-26-04-2022-14:26:32:270-5432</strain>
    </source>
</reference>
<proteinExistence type="predicted"/>
<name>A0ABM9FXN2_9BACL</name>
<feature type="region of interest" description="Disordered" evidence="1">
    <location>
        <begin position="18"/>
        <end position="41"/>
    </location>
</feature>
<feature type="compositionally biased region" description="Polar residues" evidence="1">
    <location>
        <begin position="25"/>
        <end position="41"/>
    </location>
</feature>
<protein>
    <submittedName>
        <fullName evidence="2">Uncharacterized protein</fullName>
    </submittedName>
</protein>
<keyword evidence="3" id="KW-1185">Reference proteome</keyword>
<evidence type="ECO:0000313" key="3">
    <source>
        <dbReference type="Proteomes" id="UP001154322"/>
    </source>
</evidence>
<dbReference type="Proteomes" id="UP001154322">
    <property type="component" value="Unassembled WGS sequence"/>
</dbReference>
<evidence type="ECO:0000256" key="1">
    <source>
        <dbReference type="SAM" id="MobiDB-lite"/>
    </source>
</evidence>
<evidence type="ECO:0000313" key="2">
    <source>
        <dbReference type="EMBL" id="CAH8243908.1"/>
    </source>
</evidence>